<dbReference type="InterPro" id="IPR056424">
    <property type="entry name" value="Beta-prop_GEMI5_2nd"/>
</dbReference>
<dbReference type="GO" id="GO:0032797">
    <property type="term" value="C:SMN complex"/>
    <property type="evidence" value="ECO:0007669"/>
    <property type="project" value="TreeGrafter"/>
</dbReference>
<dbReference type="PRINTS" id="PR00320">
    <property type="entry name" value="GPROTEINBRPT"/>
</dbReference>
<dbReference type="InterPro" id="IPR020472">
    <property type="entry name" value="WD40_PAC1"/>
</dbReference>
<dbReference type="InterPro" id="IPR015943">
    <property type="entry name" value="WD40/YVTN_repeat-like_dom_sf"/>
</dbReference>
<feature type="region of interest" description="Disordered" evidence="4">
    <location>
        <begin position="1394"/>
        <end position="1415"/>
    </location>
</feature>
<sequence>MSGCILPPSPSWYCSKISDNNEAGIFIYGARNSLHLLDTNVRPPRFVGDIQHAHGDRVTGLSLCKHAGLRHLCSSSGDDGKVKIWSLESKTCLHEHRLHDKNKVTCVDWSVVKDDLVISGDDRGGLVCWNYTSGYHKRFTPEGSIICCLTASPHDLRHVAAGYKSGLILLVDISQNGAILHRLRGHDDEVHCVVWCPTLGEEVGDNWRINETENGDTSDADPPTDQGCLLASGSRDRTIRLWSTTRGRQVSLLRLPSSHGQRRDKGEDWGRTRVWLTIYWPKCWPLQLVSSTQSGDLLHWTPFSSQKQKWQPLNHKEAGGHNRIVFNICCGGVDMDTLCTISMDRQIVVWSLRDLCSVQSIPTLGGFAYNVAASPVDPSRVAIGVGDQMIRVWNTGNPGNPYDYLLLWQGIRGKVTALSWHPDREGVLAYGTDDGRVGIYDVLSNRPPLVSNTYHKKTVYVVSWGPAVQQTDPIKVLHAVYSVGDGVILQHDPHKLDTPALQLNDEIARVNGDRKFPIRSEISWKSDFSVVAIGNDDGSVEVYQTSSLKLLCTVQVHRKLINCVRWHPQHVGTTSSPSPYRHWLACGSNESVIHVCDLGNILESTEDPPPAPVCITDSFCQLEDHSGRITGLSWSLHTDAMLVSASYDGTAKVWNVLKREPVACYTGHNGRLLTVLWSSVDCDVIFSGGDDFAVHQWKLSEWEGHEDKGGPQKRKKYKSKGRNHHSSQNHRAEISDSPREPSSSNTQNEISTQDTNVPKSHSVDVSEVEELQKMLNEKRKLLEEQQRVEEGSNDQSGRMNVVEDKGQLLSAIFGSAAAAAGEGTVVPPTHLINRTVIPSIDHKDRKKRKPKSLFPVSGAAENRSKGAAQEDCVHLAKQMWGKAPEDAKVDTNHLGLYLDRPQVYVLLRKEGDHHVSQGYIDGYLQLEVWKGNVSGALKYAAEHAVLSDWLMSIAPMASKRTYLELCEVYAQQLEKEGNYHKAASYYLACHKVYEAIDMLKRNRLFREAVALAKLRLSPSDPLLSSLQESWGRHLAKDGSYEQAAKCYLALKQPLEAAKLMARRADHSGLAAAAHVTISANEIEAGMVYAQRYVQECLAVCDWASAVMFSKSAEQFTVLALFVTMHEAVLRFLVNQKCLDRNYLKKSCPGGLLTTEALEHEEPRKGDGGFPQWCTVLIEGETFMQYFTNLLKAKILPESLEESGGWRDVYEQLMKWRAVKQGQLSTLQFLIHVALETTLGILALQWGDLEVASGHFLEVLAGAYELGHVDIMIELCRMLFPQGKLTVGGAKVTQPKSNTNTSLKEMVQSALDGGDNDITASRQAKNISPELFHTSRQECSTQDSLNAFIALSILLDVWWKNAANCTARNVVSGHVENGEMDTVYASPFPDNKNFSQNVEEERPARSENGDIDDTGLSINCTENGKESISSSLQYSAKAECNNSFSVQNSDHLDLLDGKVLQELCQALLWDVHAARNKYNYRLMEIEKTLAKNTSGKKDNQDMTTDLHKEGSELEGAESVECAENNRTMRTETCSVVTKSELEIIDNEGNMHPSGSDAETIINGTDEKDGPKCVRCDRADCVGCDNDTPNATDDISSKAIGMSLPEPGIEEHLVKDDQIHGIDGSKVNSANGGMVDTVQSEEKELKKMLERLPALPKNLTFPDPVESALIISYMLKQQYSSQPSERTAVIGWAKQYAVTTETVNLLDKLLWQAAEIVHKEF</sequence>
<dbReference type="InParanoid" id="A0A1S3HRG7"/>
<dbReference type="GO" id="GO:0000387">
    <property type="term" value="P:spliceosomal snRNP assembly"/>
    <property type="evidence" value="ECO:0007669"/>
    <property type="project" value="TreeGrafter"/>
</dbReference>
<reference evidence="8" key="1">
    <citation type="submission" date="2025-08" db="UniProtKB">
        <authorList>
            <consortium name="RefSeq"/>
        </authorList>
    </citation>
    <scope>IDENTIFICATION</scope>
    <source>
        <tissue evidence="8">Gonads</tissue>
    </source>
</reference>
<accession>A0A1S3HRG7</accession>
<name>A0A1S3HRG7_LINAN</name>
<protein>
    <submittedName>
        <fullName evidence="8">Gem-associated protein 5</fullName>
    </submittedName>
</protein>
<evidence type="ECO:0000256" key="4">
    <source>
        <dbReference type="SAM" id="MobiDB-lite"/>
    </source>
</evidence>
<feature type="domain" description="Gem-associated protein 5 second beta-propeller" evidence="6">
    <location>
        <begin position="375"/>
        <end position="689"/>
    </location>
</feature>
<dbReference type="InterPro" id="IPR052640">
    <property type="entry name" value="Gemin-5"/>
</dbReference>
<dbReference type="GO" id="GO:0003730">
    <property type="term" value="F:mRNA 3'-UTR binding"/>
    <property type="evidence" value="ECO:0007669"/>
    <property type="project" value="TreeGrafter"/>
</dbReference>
<dbReference type="SUPFAM" id="SSF50998">
    <property type="entry name" value="Quinoprotein alcohol dehydrogenase-like"/>
    <property type="match status" value="2"/>
</dbReference>
<evidence type="ECO:0000313" key="7">
    <source>
        <dbReference type="Proteomes" id="UP000085678"/>
    </source>
</evidence>
<dbReference type="Proteomes" id="UP000085678">
    <property type="component" value="Unplaced"/>
</dbReference>
<dbReference type="KEGG" id="lak:106157166"/>
<feature type="region of interest" description="Disordered" evidence="4">
    <location>
        <begin position="704"/>
        <end position="766"/>
    </location>
</feature>
<evidence type="ECO:0000259" key="6">
    <source>
        <dbReference type="Pfam" id="PF23775"/>
    </source>
</evidence>
<dbReference type="Pfam" id="PF23775">
    <property type="entry name" value="Beta-prop_RIG_2nd"/>
    <property type="match status" value="1"/>
</dbReference>
<dbReference type="Pfam" id="PF23774">
    <property type="entry name" value="TPR_GEMI5"/>
    <property type="match status" value="1"/>
</dbReference>
<dbReference type="FunCoup" id="A0A1S3HRG7">
    <property type="interactions" value="1359"/>
</dbReference>
<dbReference type="PROSITE" id="PS50082">
    <property type="entry name" value="WD_REPEATS_2"/>
    <property type="match status" value="2"/>
</dbReference>
<dbReference type="PROSITE" id="PS00678">
    <property type="entry name" value="WD_REPEATS_1"/>
    <property type="match status" value="1"/>
</dbReference>
<dbReference type="OrthoDB" id="7326421at2759"/>
<feature type="compositionally biased region" description="Basic residues" evidence="4">
    <location>
        <begin position="711"/>
        <end position="728"/>
    </location>
</feature>
<gene>
    <name evidence="8" type="primary">LOC106157166</name>
</gene>
<evidence type="ECO:0000313" key="8">
    <source>
        <dbReference type="RefSeq" id="XP_013388146.1"/>
    </source>
</evidence>
<dbReference type="InterPro" id="IPR056421">
    <property type="entry name" value="TPR_GEMI5"/>
</dbReference>
<keyword evidence="1 3" id="KW-0853">WD repeat</keyword>
<dbReference type="InterPro" id="IPR011047">
    <property type="entry name" value="Quinoprotein_ADH-like_sf"/>
</dbReference>
<dbReference type="InterPro" id="IPR001680">
    <property type="entry name" value="WD40_rpt"/>
</dbReference>
<evidence type="ECO:0000256" key="2">
    <source>
        <dbReference type="ARBA" id="ARBA00022737"/>
    </source>
</evidence>
<dbReference type="PANTHER" id="PTHR46362:SF1">
    <property type="entry name" value="GEM-ASSOCIATED PROTEIN 5"/>
    <property type="match status" value="1"/>
</dbReference>
<keyword evidence="7" id="KW-1185">Reference proteome</keyword>
<feature type="compositionally biased region" description="Polar residues" evidence="4">
    <location>
        <begin position="740"/>
        <end position="759"/>
    </location>
</feature>
<feature type="compositionally biased region" description="Basic and acidic residues" evidence="4">
    <location>
        <begin position="1398"/>
        <end position="1407"/>
    </location>
</feature>
<feature type="compositionally biased region" description="Basic and acidic residues" evidence="4">
    <location>
        <begin position="730"/>
        <end position="739"/>
    </location>
</feature>
<feature type="repeat" description="WD" evidence="3">
    <location>
        <begin position="229"/>
        <end position="252"/>
    </location>
</feature>
<evidence type="ECO:0000259" key="5">
    <source>
        <dbReference type="Pfam" id="PF23774"/>
    </source>
</evidence>
<feature type="repeat" description="WD" evidence="3">
    <location>
        <begin position="622"/>
        <end position="656"/>
    </location>
</feature>
<dbReference type="GeneID" id="106157166"/>
<dbReference type="SMART" id="SM00320">
    <property type="entry name" value="WD40"/>
    <property type="match status" value="10"/>
</dbReference>
<dbReference type="Gene3D" id="2.130.10.10">
    <property type="entry name" value="YVTN repeat-like/Quinoprotein amine dehydrogenase"/>
    <property type="match status" value="2"/>
</dbReference>
<feature type="region of interest" description="Disordered" evidence="4">
    <location>
        <begin position="837"/>
        <end position="868"/>
    </location>
</feature>
<dbReference type="Pfam" id="PF00400">
    <property type="entry name" value="WD40"/>
    <property type="match status" value="2"/>
</dbReference>
<feature type="domain" description="Gem-associated protein 5 TPR" evidence="5">
    <location>
        <begin position="894"/>
        <end position="1102"/>
    </location>
</feature>
<evidence type="ECO:0000256" key="1">
    <source>
        <dbReference type="ARBA" id="ARBA00022574"/>
    </source>
</evidence>
<dbReference type="InterPro" id="IPR019775">
    <property type="entry name" value="WD40_repeat_CS"/>
</dbReference>
<dbReference type="RefSeq" id="XP_013388146.1">
    <property type="nucleotide sequence ID" value="XM_013532692.2"/>
</dbReference>
<dbReference type="OMA" id="YWFNRND"/>
<dbReference type="PANTHER" id="PTHR46362">
    <property type="entry name" value="GEM-ASSOCIATED PROTEIN 5"/>
    <property type="match status" value="1"/>
</dbReference>
<keyword evidence="2" id="KW-0677">Repeat</keyword>
<dbReference type="PROSITE" id="PS50294">
    <property type="entry name" value="WD_REPEATS_REGION"/>
    <property type="match status" value="1"/>
</dbReference>
<dbReference type="STRING" id="7574.A0A1S3HRG7"/>
<organism evidence="7 8">
    <name type="scientific">Lingula anatina</name>
    <name type="common">Brachiopod</name>
    <name type="synonym">Lingula unguis</name>
    <dbReference type="NCBI Taxonomy" id="7574"/>
    <lineage>
        <taxon>Eukaryota</taxon>
        <taxon>Metazoa</taxon>
        <taxon>Spiralia</taxon>
        <taxon>Lophotrochozoa</taxon>
        <taxon>Brachiopoda</taxon>
        <taxon>Linguliformea</taxon>
        <taxon>Lingulata</taxon>
        <taxon>Lingulida</taxon>
        <taxon>Linguloidea</taxon>
        <taxon>Lingulidae</taxon>
        <taxon>Lingula</taxon>
    </lineage>
</organism>
<proteinExistence type="predicted"/>
<dbReference type="GO" id="GO:0005634">
    <property type="term" value="C:nucleus"/>
    <property type="evidence" value="ECO:0007669"/>
    <property type="project" value="TreeGrafter"/>
</dbReference>
<evidence type="ECO:0000256" key="3">
    <source>
        <dbReference type="PROSITE-ProRule" id="PRU00221"/>
    </source>
</evidence>